<dbReference type="SUPFAM" id="SSF51905">
    <property type="entry name" value="FAD/NAD(P)-binding domain"/>
    <property type="match status" value="1"/>
</dbReference>
<dbReference type="Gene3D" id="3.90.660.10">
    <property type="match status" value="1"/>
</dbReference>
<dbReference type="InterPro" id="IPR036188">
    <property type="entry name" value="FAD/NAD-bd_sf"/>
</dbReference>
<evidence type="ECO:0000259" key="7">
    <source>
        <dbReference type="Pfam" id="PF01593"/>
    </source>
</evidence>
<dbReference type="PANTHER" id="PTHR10742">
    <property type="entry name" value="FLAVIN MONOAMINE OXIDASE"/>
    <property type="match status" value="1"/>
</dbReference>
<keyword evidence="8" id="KW-0560">Oxidoreductase</keyword>
<dbReference type="Gene3D" id="3.50.50.60">
    <property type="entry name" value="FAD/NAD(P)-binding domain"/>
    <property type="match status" value="1"/>
</dbReference>
<proteinExistence type="inferred from homology"/>
<organism evidence="8 9">
    <name type="scientific">Granulosicoccus antarcticus IMCC3135</name>
    <dbReference type="NCBI Taxonomy" id="1192854"/>
    <lineage>
        <taxon>Bacteria</taxon>
        <taxon>Pseudomonadati</taxon>
        <taxon>Pseudomonadota</taxon>
        <taxon>Gammaproteobacteria</taxon>
        <taxon>Chromatiales</taxon>
        <taxon>Granulosicoccaceae</taxon>
        <taxon>Granulosicoccus</taxon>
    </lineage>
</organism>
<dbReference type="RefSeq" id="WP_088920174.1">
    <property type="nucleotide sequence ID" value="NZ_CP018632.1"/>
</dbReference>
<protein>
    <recommendedName>
        <fullName evidence="4">Tryptophan 2-monooxygenase</fullName>
        <ecNumber evidence="3">1.13.12.3</ecNumber>
    </recommendedName>
</protein>
<comment type="similarity">
    <text evidence="2">Belongs to the tryptophan 2-monooxygenase family.</text>
</comment>
<comment type="catalytic activity">
    <reaction evidence="6">
        <text>L-tryptophan + O2 = indole-3-acetamide + CO2 + H2O</text>
        <dbReference type="Rhea" id="RHEA:16165"/>
        <dbReference type="ChEBI" id="CHEBI:15377"/>
        <dbReference type="ChEBI" id="CHEBI:15379"/>
        <dbReference type="ChEBI" id="CHEBI:16031"/>
        <dbReference type="ChEBI" id="CHEBI:16526"/>
        <dbReference type="ChEBI" id="CHEBI:57912"/>
        <dbReference type="EC" id="1.13.12.3"/>
    </reaction>
</comment>
<keyword evidence="5" id="KW-0073">Auxin biosynthesis</keyword>
<dbReference type="GO" id="GO:0009851">
    <property type="term" value="P:auxin biosynthetic process"/>
    <property type="evidence" value="ECO:0007669"/>
    <property type="project" value="UniProtKB-KW"/>
</dbReference>
<sequence length="551" mass="61714">MNERKAVTVFGPDFPFAYDNWITHPDGLGTLADGQHGKTVAVIGAGMSGMVAAFELMKLGLKPLIFESGRMGGRLRSEPFTNSPQSIAELGGMRFPESATAFNHYVELLQLQRRPFPNPLTEAAGSTVIDLSGEPRFARTMQDLPPLYQEVADAWTQALNDEAHFSELQQAIVDRDVATIKQYWDVLVHEWDDRTFYDFVATSKAFQRLSFRHREVFGQVGFGTGGWDSDFRNTMLEILRVVLTECDDHQHYIVGGAEQLPRGLWTATPACQHWPQGTSLKSLNNGATRSGVKKIQRVDNKTLRITDQYDNTYDTPAVLATCQSWLLTTSIETDEQLFSQDHWMALDRTSYMQSSKTFVMVDRPFWKDLDPATGQPCMSMTLTDRLTRGTYLFDNGDDQPGVICLSYAWMSDALKMLPLPAEERARLALNALQKIYPTLDIRSHVIGNPITISWEADPNFLGAFKGALPGHYRYNRRMFTHFMQAEMQPEQQGIFIAGDDVSWTPGWAEGAVQTALNAVWGIVHHLGGHTHPQNPGPGDEFEALAPVAMSE</sequence>
<comment type="pathway">
    <text evidence="1">Plant hormone metabolism; auxin biosynthesis.</text>
</comment>
<reference evidence="8 9" key="1">
    <citation type="submission" date="2016-12" db="EMBL/GenBank/DDBJ databases">
        <authorList>
            <person name="Song W.-J."/>
            <person name="Kurnit D.M."/>
        </authorList>
    </citation>
    <scope>NUCLEOTIDE SEQUENCE [LARGE SCALE GENOMIC DNA]</scope>
    <source>
        <strain evidence="8 9">IMCC3135</strain>
    </source>
</reference>
<evidence type="ECO:0000256" key="1">
    <source>
        <dbReference type="ARBA" id="ARBA00004814"/>
    </source>
</evidence>
<evidence type="ECO:0000313" key="8">
    <source>
        <dbReference type="EMBL" id="ASJ75234.1"/>
    </source>
</evidence>
<dbReference type="KEGG" id="gai:IMCC3135_25895"/>
<dbReference type="InterPro" id="IPR002937">
    <property type="entry name" value="Amino_oxidase"/>
</dbReference>
<evidence type="ECO:0000256" key="4">
    <source>
        <dbReference type="ARBA" id="ARBA00017871"/>
    </source>
</evidence>
<dbReference type="SUPFAM" id="SSF54373">
    <property type="entry name" value="FAD-linked reductases, C-terminal domain"/>
    <property type="match status" value="1"/>
</dbReference>
<dbReference type="Gene3D" id="1.10.405.40">
    <property type="match status" value="1"/>
</dbReference>
<accession>A0A2Z2P5W7</accession>
<dbReference type="PANTHER" id="PTHR10742:SF342">
    <property type="entry name" value="AMINE OXIDASE"/>
    <property type="match status" value="1"/>
</dbReference>
<dbReference type="Proteomes" id="UP000250079">
    <property type="component" value="Chromosome"/>
</dbReference>
<evidence type="ECO:0000256" key="6">
    <source>
        <dbReference type="ARBA" id="ARBA00047321"/>
    </source>
</evidence>
<feature type="domain" description="Amine oxidase" evidence="7">
    <location>
        <begin position="47"/>
        <end position="520"/>
    </location>
</feature>
<dbReference type="GO" id="GO:0001716">
    <property type="term" value="F:L-amino-acid oxidase activity"/>
    <property type="evidence" value="ECO:0007669"/>
    <property type="project" value="TreeGrafter"/>
</dbReference>
<dbReference type="EC" id="1.13.12.3" evidence="3"/>
<dbReference type="AlphaFoldDB" id="A0A2Z2P5W7"/>
<evidence type="ECO:0000256" key="5">
    <source>
        <dbReference type="ARBA" id="ARBA00023070"/>
    </source>
</evidence>
<keyword evidence="9" id="KW-1185">Reference proteome</keyword>
<dbReference type="InterPro" id="IPR050281">
    <property type="entry name" value="Flavin_monoamine_oxidase"/>
</dbReference>
<dbReference type="GO" id="GO:0050361">
    <property type="term" value="F:tryptophan 2-monooxygenase activity"/>
    <property type="evidence" value="ECO:0007669"/>
    <property type="project" value="UniProtKB-EC"/>
</dbReference>
<dbReference type="GO" id="GO:0009063">
    <property type="term" value="P:amino acid catabolic process"/>
    <property type="evidence" value="ECO:0007669"/>
    <property type="project" value="TreeGrafter"/>
</dbReference>
<dbReference type="EMBL" id="CP018632">
    <property type="protein sequence ID" value="ASJ75234.1"/>
    <property type="molecule type" value="Genomic_DNA"/>
</dbReference>
<name>A0A2Z2P5W7_9GAMM</name>
<dbReference type="OrthoDB" id="337830at2"/>
<evidence type="ECO:0000256" key="2">
    <source>
        <dbReference type="ARBA" id="ARBA00005833"/>
    </source>
</evidence>
<dbReference type="Pfam" id="PF01593">
    <property type="entry name" value="Amino_oxidase"/>
    <property type="match status" value="1"/>
</dbReference>
<evidence type="ECO:0000256" key="3">
    <source>
        <dbReference type="ARBA" id="ARBA00012535"/>
    </source>
</evidence>
<gene>
    <name evidence="8" type="primary">iaaM</name>
    <name evidence="8" type="ORF">IMCC3135_25895</name>
</gene>
<keyword evidence="8" id="KW-0503">Monooxygenase</keyword>
<evidence type="ECO:0000313" key="9">
    <source>
        <dbReference type="Proteomes" id="UP000250079"/>
    </source>
</evidence>